<gene>
    <name evidence="1" type="ORF">SUNLIREN_88</name>
</gene>
<dbReference type="EMBL" id="MH426725">
    <property type="protein sequence ID" value="AXN57388.1"/>
    <property type="molecule type" value="Genomic_DNA"/>
</dbReference>
<proteinExistence type="predicted"/>
<name>A0A346FHV8_9CAUD</name>
<evidence type="ECO:0000313" key="2">
    <source>
        <dbReference type="Proteomes" id="UP000257815"/>
    </source>
</evidence>
<protein>
    <submittedName>
        <fullName evidence="1">Baseplate assembly protein</fullName>
    </submittedName>
</protein>
<evidence type="ECO:0000313" key="1">
    <source>
        <dbReference type="EMBL" id="AXN57388.1"/>
    </source>
</evidence>
<dbReference type="Proteomes" id="UP000257815">
    <property type="component" value="Segment"/>
</dbReference>
<accession>A0A346FHV8</accession>
<organism evidence="1 2">
    <name type="scientific">Erwinia phage SunLIRen</name>
    <dbReference type="NCBI Taxonomy" id="2267654"/>
    <lineage>
        <taxon>Viruses</taxon>
        <taxon>Duplodnaviria</taxon>
        <taxon>Heunggongvirae</taxon>
        <taxon>Uroviricota</taxon>
        <taxon>Caudoviricetes</taxon>
        <taxon>Andersonviridae</taxon>
        <taxon>Ounavirinae</taxon>
        <taxon>Kolesnikvirus</taxon>
        <taxon>Kolesnikvirus Ea214</taxon>
    </lineage>
</organism>
<reference evidence="2" key="1">
    <citation type="submission" date="2018-06" db="EMBL/GenBank/DDBJ databases">
        <authorList>
            <person name="Sharma R."/>
            <person name="Ke K."/>
            <person name="Breakwell D.P."/>
            <person name="Hope S."/>
            <person name="Grose J.H."/>
        </authorList>
    </citation>
    <scope>NUCLEOTIDE SEQUENCE [LARGE SCALE GENOMIC DNA]</scope>
</reference>
<sequence length="494" mass="53508">MAGLTSRGLVTLRYSEVVDNISQYLFQNLSQKLNISEDSDLGILLAAICTEIADLWEATSAVNDSTRIDKAEGFSLDDLVGLNGIYRYIAMPTSGVAEFTGDVGTEVPSTTTLRTTTGAIYYPKATFTISTTSCVETNVSINNLRAGESYIIIIDNVEYSYTALTGDTKLTVLQNLTKLINSGLIAVATLDSSNLSMNIAKDKGDINKRTQSMVVTTTTYMSFGKTTVLQSVESEDNGSIAGFAETLLYIDSPVSGLDSVYNRYDFTLGRGRETDEELRERYYGSLTVTGIGTLDAIVAAVKKLSGVSACQGVENDTEVMDNTTGLPAKSFQIVVVGGNNNEVAQAIWDTKPAGIRAFGTVVGTAYDDNGYDHKVYFSRPDPRYVFVKVRYYIDSEETLSVQETALPDAIKSAILKYGATLSVGGDVVPNRILRYIYENVTGIVVDSITVALAVNQQTPPAAGDYTSDRLKISSTQYTVWETNQFTTTAIVEPD</sequence>